<proteinExistence type="predicted"/>
<feature type="region of interest" description="Disordered" evidence="5">
    <location>
        <begin position="177"/>
        <end position="196"/>
    </location>
</feature>
<dbReference type="Pfam" id="PF07738">
    <property type="entry name" value="Sad1_UNC"/>
    <property type="match status" value="1"/>
</dbReference>
<dbReference type="AlphaFoldDB" id="A0AAW0NTH7"/>
<evidence type="ECO:0000256" key="2">
    <source>
        <dbReference type="ARBA" id="ARBA00022692"/>
    </source>
</evidence>
<comment type="caution">
    <text evidence="7">The sequence shown here is derived from an EMBL/GenBank/DDBJ whole genome shotgun (WGS) entry which is preliminary data.</text>
</comment>
<evidence type="ECO:0000313" key="7">
    <source>
        <dbReference type="EMBL" id="KAK7901207.1"/>
    </source>
</evidence>
<comment type="subcellular location">
    <subcellularLocation>
        <location evidence="1">Nucleus inner membrane</location>
    </subcellularLocation>
</comment>
<evidence type="ECO:0000256" key="5">
    <source>
        <dbReference type="SAM" id="MobiDB-lite"/>
    </source>
</evidence>
<protein>
    <recommendedName>
        <fullName evidence="6">SUN domain-containing protein</fullName>
    </recommendedName>
</protein>
<name>A0AAW0NTH7_9GOBI</name>
<feature type="compositionally biased region" description="Acidic residues" evidence="5">
    <location>
        <begin position="178"/>
        <end position="194"/>
    </location>
</feature>
<evidence type="ECO:0000256" key="3">
    <source>
        <dbReference type="ARBA" id="ARBA00022989"/>
    </source>
</evidence>
<dbReference type="Proteomes" id="UP001460270">
    <property type="component" value="Unassembled WGS sequence"/>
</dbReference>
<keyword evidence="3" id="KW-1133">Transmembrane helix</keyword>
<dbReference type="PANTHER" id="PTHR12911">
    <property type="entry name" value="SAD1/UNC-84-LIKE PROTEIN-RELATED"/>
    <property type="match status" value="1"/>
</dbReference>
<dbReference type="InterPro" id="IPR045119">
    <property type="entry name" value="SUN1-5"/>
</dbReference>
<dbReference type="InterPro" id="IPR012919">
    <property type="entry name" value="SUN_dom"/>
</dbReference>
<reference evidence="8" key="1">
    <citation type="submission" date="2024-04" db="EMBL/GenBank/DDBJ databases">
        <title>Salinicola lusitanus LLJ914,a marine bacterium isolated from the Okinawa Trough.</title>
        <authorList>
            <person name="Li J."/>
        </authorList>
    </citation>
    <scope>NUCLEOTIDE SEQUENCE [LARGE SCALE GENOMIC DNA]</scope>
</reference>
<dbReference type="GO" id="GO:0043495">
    <property type="term" value="F:protein-membrane adaptor activity"/>
    <property type="evidence" value="ECO:0007669"/>
    <property type="project" value="TreeGrafter"/>
</dbReference>
<keyword evidence="8" id="KW-1185">Reference proteome</keyword>
<keyword evidence="4" id="KW-0472">Membrane</keyword>
<accession>A0AAW0NTH7</accession>
<evidence type="ECO:0000259" key="6">
    <source>
        <dbReference type="PROSITE" id="PS51469"/>
    </source>
</evidence>
<dbReference type="Gene3D" id="2.60.120.260">
    <property type="entry name" value="Galactose-binding domain-like"/>
    <property type="match status" value="1"/>
</dbReference>
<gene>
    <name evidence="7" type="ORF">WMY93_017976</name>
</gene>
<sequence length="370" mass="42576">MLRLRRHLRGNRLPGPDWLEPCDAGSRTATQFIVPRRPLTRSLQFRLPSEQDVFSVREPNDGYSHGVALKRQKHNELNREDENTHLQSQTTQELRRSVRLQESGYYGPDGRPVISYKERLTRSQLQSPEPTLQFFMKVSLSFIVMGVYHGANINSNANRHICSASFHFRTIERTIEGTIDDGPDEPPPPDDPDPDSLHNFALLSEEATVLRWRSSPTYYRHGWFERLMSWCFKHLFVLKPQSSLVPGYCWPFYGDQGKLHIQLAKDVKITHVTLGHVTKSQSLTGETSTAPKHFSVYGMKTINGEEHLLGQFVYNNDGPDFQTFELPGQRTDGVSFQHLRLQVESNWGNKEYTCLYKFRVLGSPEHPTHS</sequence>
<evidence type="ECO:0000313" key="8">
    <source>
        <dbReference type="Proteomes" id="UP001460270"/>
    </source>
</evidence>
<feature type="domain" description="SUN" evidence="6">
    <location>
        <begin position="196"/>
        <end position="365"/>
    </location>
</feature>
<evidence type="ECO:0000256" key="4">
    <source>
        <dbReference type="ARBA" id="ARBA00023136"/>
    </source>
</evidence>
<keyword evidence="2" id="KW-0812">Transmembrane</keyword>
<dbReference type="PROSITE" id="PS51469">
    <property type="entry name" value="SUN"/>
    <property type="match status" value="1"/>
</dbReference>
<dbReference type="GO" id="GO:0005637">
    <property type="term" value="C:nuclear inner membrane"/>
    <property type="evidence" value="ECO:0007669"/>
    <property type="project" value="UniProtKB-SubCell"/>
</dbReference>
<dbReference type="PANTHER" id="PTHR12911:SF8">
    <property type="entry name" value="KLAROID PROTEIN-RELATED"/>
    <property type="match status" value="1"/>
</dbReference>
<dbReference type="EMBL" id="JBBPFD010000013">
    <property type="protein sequence ID" value="KAK7901207.1"/>
    <property type="molecule type" value="Genomic_DNA"/>
</dbReference>
<organism evidence="7 8">
    <name type="scientific">Mugilogobius chulae</name>
    <name type="common">yellowstripe goby</name>
    <dbReference type="NCBI Taxonomy" id="88201"/>
    <lineage>
        <taxon>Eukaryota</taxon>
        <taxon>Metazoa</taxon>
        <taxon>Chordata</taxon>
        <taxon>Craniata</taxon>
        <taxon>Vertebrata</taxon>
        <taxon>Euteleostomi</taxon>
        <taxon>Actinopterygii</taxon>
        <taxon>Neopterygii</taxon>
        <taxon>Teleostei</taxon>
        <taxon>Neoteleostei</taxon>
        <taxon>Acanthomorphata</taxon>
        <taxon>Gobiaria</taxon>
        <taxon>Gobiiformes</taxon>
        <taxon>Gobioidei</taxon>
        <taxon>Gobiidae</taxon>
        <taxon>Gobionellinae</taxon>
        <taxon>Mugilogobius</taxon>
    </lineage>
</organism>
<evidence type="ECO:0000256" key="1">
    <source>
        <dbReference type="ARBA" id="ARBA00004540"/>
    </source>
</evidence>